<accession>A0A9Q0S103</accession>
<keyword evidence="2" id="KW-1185">Reference proteome</keyword>
<reference evidence="1" key="1">
    <citation type="submission" date="2022-07" db="EMBL/GenBank/DDBJ databases">
        <authorList>
            <person name="Trinca V."/>
            <person name="Uliana J.V.C."/>
            <person name="Torres T.T."/>
            <person name="Ward R.J."/>
            <person name="Monesi N."/>
        </authorList>
    </citation>
    <scope>NUCLEOTIDE SEQUENCE</scope>
    <source>
        <strain evidence="1">HSMRA1968</strain>
        <tissue evidence="1">Whole embryos</tissue>
    </source>
</reference>
<comment type="caution">
    <text evidence="1">The sequence shown here is derived from an EMBL/GenBank/DDBJ whole genome shotgun (WGS) entry which is preliminary data.</text>
</comment>
<dbReference type="EMBL" id="WJQU01000003">
    <property type="protein sequence ID" value="KAJ6639841.1"/>
    <property type="molecule type" value="Genomic_DNA"/>
</dbReference>
<evidence type="ECO:0000313" key="1">
    <source>
        <dbReference type="EMBL" id="KAJ6639841.1"/>
    </source>
</evidence>
<sequence>FDGQRNLQKTVETFSGRSTSVSKGADIVQIKTMTVSPLCIPLICDKVCKYLPKEDLLTCRLLNKHWLSTSTRILKLRGVENHPTVTLTIQNIASHLKFLAHREPLPWIRNYQLVERDTNITNDKIISDFFEKIEELITEHKQTIFSMHLDMSRVTYFDCSFDFIFYFILGTVCLMSVEHLTIHVSSTILQHLNLFIPNTSRLRLIRMYCEDEVDGYTIHILKGFIESLDWPSLEKFVLYSSSELLAYTIANCVGAKYPNVCTEINL</sequence>
<dbReference type="AlphaFoldDB" id="A0A9Q0S103"/>
<dbReference type="Proteomes" id="UP001151699">
    <property type="component" value="Chromosome X"/>
</dbReference>
<proteinExistence type="predicted"/>
<name>A0A9Q0S103_9DIPT</name>
<evidence type="ECO:0008006" key="3">
    <source>
        <dbReference type="Google" id="ProtNLM"/>
    </source>
</evidence>
<protein>
    <recommendedName>
        <fullName evidence="3">F-box domain-containing protein</fullName>
    </recommendedName>
</protein>
<evidence type="ECO:0000313" key="2">
    <source>
        <dbReference type="Proteomes" id="UP001151699"/>
    </source>
</evidence>
<organism evidence="1 2">
    <name type="scientific">Pseudolycoriella hygida</name>
    <dbReference type="NCBI Taxonomy" id="35572"/>
    <lineage>
        <taxon>Eukaryota</taxon>
        <taxon>Metazoa</taxon>
        <taxon>Ecdysozoa</taxon>
        <taxon>Arthropoda</taxon>
        <taxon>Hexapoda</taxon>
        <taxon>Insecta</taxon>
        <taxon>Pterygota</taxon>
        <taxon>Neoptera</taxon>
        <taxon>Endopterygota</taxon>
        <taxon>Diptera</taxon>
        <taxon>Nematocera</taxon>
        <taxon>Sciaroidea</taxon>
        <taxon>Sciaridae</taxon>
        <taxon>Pseudolycoriella</taxon>
    </lineage>
</organism>
<feature type="non-terminal residue" evidence="1">
    <location>
        <position position="266"/>
    </location>
</feature>
<gene>
    <name evidence="1" type="ORF">Bhyg_12588</name>
</gene>